<evidence type="ECO:0000313" key="3">
    <source>
        <dbReference type="EMBL" id="MCQ1060467.1"/>
    </source>
</evidence>
<dbReference type="EMBL" id="JANEYT010000072">
    <property type="protein sequence ID" value="MCQ1060467.1"/>
    <property type="molecule type" value="Genomic_DNA"/>
</dbReference>
<reference evidence="3 4" key="1">
    <citation type="submission" date="2022-07" db="EMBL/GenBank/DDBJ databases">
        <title>Photobacterium pectinilyticum sp. nov., a marine bacterium isolated from surface seawater of Qingdao offshore.</title>
        <authorList>
            <person name="Wang X."/>
        </authorList>
    </citation>
    <scope>NUCLEOTIDE SEQUENCE [LARGE SCALE GENOMIC DNA]</scope>
    <source>
        <strain evidence="3 4">ZSDE20</strain>
    </source>
</reference>
<feature type="domain" description="DNA-binding transcriptional repressor CapW winged helix-turn-helix" evidence="2">
    <location>
        <begin position="8"/>
        <end position="80"/>
    </location>
</feature>
<dbReference type="InterPro" id="IPR059019">
    <property type="entry name" value="WHD_CapW"/>
</dbReference>
<feature type="domain" description="WYL" evidence="1">
    <location>
        <begin position="116"/>
        <end position="181"/>
    </location>
</feature>
<dbReference type="InterPro" id="IPR026881">
    <property type="entry name" value="WYL_dom"/>
</dbReference>
<dbReference type="PROSITE" id="PS52050">
    <property type="entry name" value="WYL"/>
    <property type="match status" value="1"/>
</dbReference>
<accession>A0ABT1N7E3</accession>
<gene>
    <name evidence="3" type="ORF">NHN17_20700</name>
</gene>
<dbReference type="Pfam" id="PF13280">
    <property type="entry name" value="WYL"/>
    <property type="match status" value="1"/>
</dbReference>
<proteinExistence type="predicted"/>
<protein>
    <submittedName>
        <fullName evidence="3">WYL domain-containing protein</fullName>
    </submittedName>
</protein>
<evidence type="ECO:0000259" key="2">
    <source>
        <dbReference type="Pfam" id="PF26109"/>
    </source>
</evidence>
<keyword evidence="4" id="KW-1185">Reference proteome</keyword>
<name>A0ABT1N7E3_9GAMM</name>
<evidence type="ECO:0000313" key="4">
    <source>
        <dbReference type="Proteomes" id="UP001524460"/>
    </source>
</evidence>
<evidence type="ECO:0000259" key="1">
    <source>
        <dbReference type="Pfam" id="PF13280"/>
    </source>
</evidence>
<dbReference type="RefSeq" id="WP_255044544.1">
    <property type="nucleotide sequence ID" value="NZ_JANEYT010000072.1"/>
</dbReference>
<comment type="caution">
    <text evidence="3">The sequence shown here is derived from an EMBL/GenBank/DDBJ whole genome shotgun (WGS) entry which is preliminary data.</text>
</comment>
<dbReference type="Proteomes" id="UP001524460">
    <property type="component" value="Unassembled WGS sequence"/>
</dbReference>
<organism evidence="3 4">
    <name type="scientific">Photobacterium pectinilyticum</name>
    <dbReference type="NCBI Taxonomy" id="2906793"/>
    <lineage>
        <taxon>Bacteria</taxon>
        <taxon>Pseudomonadati</taxon>
        <taxon>Pseudomonadota</taxon>
        <taxon>Gammaproteobacteria</taxon>
        <taxon>Vibrionales</taxon>
        <taxon>Vibrionaceae</taxon>
        <taxon>Photobacterium</taxon>
    </lineage>
</organism>
<dbReference type="Pfam" id="PF26109">
    <property type="entry name" value="WHD_BrxR"/>
    <property type="match status" value="1"/>
</dbReference>
<sequence length="265" mass="31102">MNIRIKQQLEMALLWEGGIDRTQLAYRCGTSVRSIQRFMNELARQDDGRIKYNAKTRRYQLEAELGKASISEDPELYLRYCRGEKMLQPLLQEEFENRFPVEDIEDLVTSTLDDHVVNTLIDAINGRKQIRCTYESTKGERADILLSPHTIVYARRRYHVRAYHHTKGLYGDFVLGRFLSICIASGEGEGYSSIHDLDWHQHINLNFLLNPELDDHEKRRSILEWNLSINQNTIKRRVRRALTRYVRIEMTTPPTSSKHPTWIIG</sequence>